<dbReference type="InterPro" id="IPR006664">
    <property type="entry name" value="OMP_bac"/>
</dbReference>
<dbReference type="InterPro" id="IPR036737">
    <property type="entry name" value="OmpA-like_sf"/>
</dbReference>
<keyword evidence="3" id="KW-0998">Cell outer membrane</keyword>
<dbReference type="KEGG" id="hdh:G5B40_10745"/>
<evidence type="ECO:0000256" key="3">
    <source>
        <dbReference type="ARBA" id="ARBA00023237"/>
    </source>
</evidence>
<evidence type="ECO:0000256" key="1">
    <source>
        <dbReference type="ARBA" id="ARBA00004442"/>
    </source>
</evidence>
<evidence type="ECO:0000256" key="2">
    <source>
        <dbReference type="ARBA" id="ARBA00023136"/>
    </source>
</evidence>
<organism evidence="6 7">
    <name type="scientific">Pikeienuella piscinae</name>
    <dbReference type="NCBI Taxonomy" id="2748098"/>
    <lineage>
        <taxon>Bacteria</taxon>
        <taxon>Pseudomonadati</taxon>
        <taxon>Pseudomonadota</taxon>
        <taxon>Alphaproteobacteria</taxon>
        <taxon>Rhodobacterales</taxon>
        <taxon>Paracoccaceae</taxon>
        <taxon>Pikeienuella</taxon>
    </lineage>
</organism>
<dbReference type="PANTHER" id="PTHR30329">
    <property type="entry name" value="STATOR ELEMENT OF FLAGELLAR MOTOR COMPLEX"/>
    <property type="match status" value="1"/>
</dbReference>
<proteinExistence type="predicted"/>
<dbReference type="SUPFAM" id="SSF103088">
    <property type="entry name" value="OmpA-like"/>
    <property type="match status" value="1"/>
</dbReference>
<dbReference type="PRINTS" id="PR01021">
    <property type="entry name" value="OMPADOMAIN"/>
</dbReference>
<evidence type="ECO:0000313" key="7">
    <source>
        <dbReference type="Proteomes" id="UP000503336"/>
    </source>
</evidence>
<keyword evidence="7" id="KW-1185">Reference proteome</keyword>
<dbReference type="Gene3D" id="3.40.1520.20">
    <property type="match status" value="1"/>
</dbReference>
<feature type="domain" description="OmpA-like" evidence="5">
    <location>
        <begin position="501"/>
        <end position="618"/>
    </location>
</feature>
<protein>
    <submittedName>
        <fullName evidence="6">OmpA family protein</fullName>
    </submittedName>
</protein>
<dbReference type="PROSITE" id="PS51123">
    <property type="entry name" value="OMPA_2"/>
    <property type="match status" value="1"/>
</dbReference>
<reference evidence="6 7" key="1">
    <citation type="submission" date="2020-02" db="EMBL/GenBank/DDBJ databases">
        <title>complete genome sequence of Rhodobacteraceae bacterium.</title>
        <authorList>
            <person name="Park J."/>
            <person name="Kim Y.-S."/>
            <person name="Kim K.-H."/>
        </authorList>
    </citation>
    <scope>NUCLEOTIDE SEQUENCE [LARGE SCALE GENOMIC DNA]</scope>
    <source>
        <strain evidence="6 7">RR4-56</strain>
    </source>
</reference>
<dbReference type="Pfam" id="PF00691">
    <property type="entry name" value="OmpA"/>
    <property type="match status" value="1"/>
</dbReference>
<dbReference type="RefSeq" id="WP_165098364.1">
    <property type="nucleotide sequence ID" value="NZ_CP049056.1"/>
</dbReference>
<dbReference type="EMBL" id="CP049056">
    <property type="protein sequence ID" value="QIE55882.1"/>
    <property type="molecule type" value="Genomic_DNA"/>
</dbReference>
<sequence length="621" mass="63181">MLEKLRLPGLIFAVAALAAGLVGAHVARLIEDLGRHRAESALNAGGMVWAGVLADGLILELTGEAPDEEEREAAFALLSRAAQAPALLQATARDGATARLAQTRHRAEARVEIMRGLNDLAVVGAAPGAAARAALADALGDAAPELALADLSSADAADGAADWEKAVEPAAEIAAALLHGGVVITPGRLSLSGVAGGAVDLARIDAAMAKAEAAGLIVESDLASSPVPTAAFVVRAEKGPQTGGLSACAARDMAEAARLIAAAAALGAAPAPPCAIGPGAPDGWSEAALAALRALAALPAGEVSIVGQRARFTALPPTRRRAFERAAETLRTELPPDFKLSLLSGEVAEAPPMAETGEAANDVSGTPALPLAVTHDGLTLRISGAAPDPLIGESVAAYARVTMPGGEVETALSYDGVFAPGWRPAAMAMISALSKLERGRARLGPESVEVEGEIRDPLAIADLQRELVQSLDDGRRAETRITVSPARLAAAQPLPPIRCAAALTEVVSTDPIRFSPGSAEIDEASAPVVARLTETLARCAGGRIEIAGHTDSQGSEKTNLRLSRARAEAVLGALLKAGARLSLLTSAGYGEAEPIADNGTEAGRALNRRIEFRVLEDGETP</sequence>
<dbReference type="PANTHER" id="PTHR30329:SF21">
    <property type="entry name" value="LIPOPROTEIN YIAD-RELATED"/>
    <property type="match status" value="1"/>
</dbReference>
<evidence type="ECO:0000313" key="6">
    <source>
        <dbReference type="EMBL" id="QIE55882.1"/>
    </source>
</evidence>
<dbReference type="CDD" id="cd07185">
    <property type="entry name" value="OmpA_C-like"/>
    <property type="match status" value="1"/>
</dbReference>
<dbReference type="GO" id="GO:0009279">
    <property type="term" value="C:cell outer membrane"/>
    <property type="evidence" value="ECO:0007669"/>
    <property type="project" value="UniProtKB-SubCell"/>
</dbReference>
<dbReference type="InterPro" id="IPR050330">
    <property type="entry name" value="Bact_OuterMem_StrucFunc"/>
</dbReference>
<evidence type="ECO:0000256" key="4">
    <source>
        <dbReference type="PROSITE-ProRule" id="PRU00473"/>
    </source>
</evidence>
<dbReference type="Gene3D" id="3.30.1330.60">
    <property type="entry name" value="OmpA-like domain"/>
    <property type="match status" value="1"/>
</dbReference>
<dbReference type="Proteomes" id="UP000503336">
    <property type="component" value="Chromosome"/>
</dbReference>
<dbReference type="AlphaFoldDB" id="A0A7L5BVT8"/>
<comment type="subcellular location">
    <subcellularLocation>
        <location evidence="1">Cell outer membrane</location>
    </subcellularLocation>
</comment>
<evidence type="ECO:0000259" key="5">
    <source>
        <dbReference type="PROSITE" id="PS51123"/>
    </source>
</evidence>
<gene>
    <name evidence="6" type="ORF">G5B40_10745</name>
</gene>
<name>A0A7L5BVT8_9RHOB</name>
<keyword evidence="2 4" id="KW-0472">Membrane</keyword>
<accession>A0A7L5BVT8</accession>
<dbReference type="InterPro" id="IPR006665">
    <property type="entry name" value="OmpA-like"/>
</dbReference>